<gene>
    <name evidence="5" type="ORF">KG103_03965</name>
</gene>
<evidence type="ECO:0000256" key="2">
    <source>
        <dbReference type="SAM" id="MobiDB-lite"/>
    </source>
</evidence>
<feature type="chain" id="PRO_5045462928" evidence="3">
    <location>
        <begin position="24"/>
        <end position="326"/>
    </location>
</feature>
<sequence length="326" mass="33638">MRRLRALVAVVVSLGLVACTGPAPEPTTPAPTVAARSTPAPTPTPTPTPSPTPADPLPAGPLNVLLIGTDSRDPASLGGNADTVLLVHLPADRAQVYLISFTRDMWVPIPGVGEGKLNAAFARGGTPTLVETVSGLLGGAPIDATVQTNFAGFIALTRALGGFEVDNRHHSTVTVQSTGRVVDFPEGRITLSGTDGLIYVRERKRLPLGDLDRTERQRAALVGMLARVGELADDPVALATLLPHVVGNVKVTGVLEAQDVAGLVPLARTFGRDDVVGLMAPITGFGNRGGASVNVVDDARMAELGAAVRADDVGGYVARHGTDYAP</sequence>
<evidence type="ECO:0000259" key="4">
    <source>
        <dbReference type="Pfam" id="PF03816"/>
    </source>
</evidence>
<organism evidence="5 6">
    <name type="scientific">Cellulomonas wangleii</name>
    <dbReference type="NCBI Taxonomy" id="2816956"/>
    <lineage>
        <taxon>Bacteria</taxon>
        <taxon>Bacillati</taxon>
        <taxon>Actinomycetota</taxon>
        <taxon>Actinomycetes</taxon>
        <taxon>Micrococcales</taxon>
        <taxon>Cellulomonadaceae</taxon>
        <taxon>Cellulomonas</taxon>
    </lineage>
</organism>
<dbReference type="EMBL" id="CP074405">
    <property type="protein sequence ID" value="QVI63084.1"/>
    <property type="molecule type" value="Genomic_DNA"/>
</dbReference>
<name>A0ABX8D6K9_9CELL</name>
<feature type="compositionally biased region" description="Low complexity" evidence="2">
    <location>
        <begin position="30"/>
        <end position="39"/>
    </location>
</feature>
<dbReference type="PROSITE" id="PS51257">
    <property type="entry name" value="PROKAR_LIPOPROTEIN"/>
    <property type="match status" value="1"/>
</dbReference>
<dbReference type="Gene3D" id="3.40.630.190">
    <property type="entry name" value="LCP protein"/>
    <property type="match status" value="1"/>
</dbReference>
<keyword evidence="6" id="KW-1185">Reference proteome</keyword>
<evidence type="ECO:0000256" key="3">
    <source>
        <dbReference type="SAM" id="SignalP"/>
    </source>
</evidence>
<feature type="domain" description="Cell envelope-related transcriptional attenuator" evidence="4">
    <location>
        <begin position="80"/>
        <end position="227"/>
    </location>
</feature>
<proteinExistence type="inferred from homology"/>
<dbReference type="Proteomes" id="UP000677804">
    <property type="component" value="Chromosome"/>
</dbReference>
<dbReference type="NCBIfam" id="TIGR00350">
    <property type="entry name" value="lytR_cpsA_psr"/>
    <property type="match status" value="1"/>
</dbReference>
<evidence type="ECO:0000313" key="5">
    <source>
        <dbReference type="EMBL" id="QVI63084.1"/>
    </source>
</evidence>
<evidence type="ECO:0000313" key="6">
    <source>
        <dbReference type="Proteomes" id="UP000677804"/>
    </source>
</evidence>
<dbReference type="InterPro" id="IPR004474">
    <property type="entry name" value="LytR_CpsA_psr"/>
</dbReference>
<feature type="compositionally biased region" description="Pro residues" evidence="2">
    <location>
        <begin position="40"/>
        <end position="59"/>
    </location>
</feature>
<feature type="signal peptide" evidence="3">
    <location>
        <begin position="1"/>
        <end position="23"/>
    </location>
</feature>
<reference evidence="5 6" key="1">
    <citation type="submission" date="2021-05" db="EMBL/GenBank/DDBJ databases">
        <title>Novel species in genus Cellulomonas.</title>
        <authorList>
            <person name="Zhang G."/>
        </authorList>
    </citation>
    <scope>NUCLEOTIDE SEQUENCE [LARGE SCALE GENOMIC DNA]</scope>
    <source>
        <strain evidence="6">zg-ZUI222</strain>
    </source>
</reference>
<dbReference type="PANTHER" id="PTHR33392">
    <property type="entry name" value="POLYISOPRENYL-TEICHOIC ACID--PEPTIDOGLYCAN TEICHOIC ACID TRANSFERASE TAGU"/>
    <property type="match status" value="1"/>
</dbReference>
<dbReference type="PANTHER" id="PTHR33392:SF6">
    <property type="entry name" value="POLYISOPRENYL-TEICHOIC ACID--PEPTIDOGLYCAN TEICHOIC ACID TRANSFERASE TAGU"/>
    <property type="match status" value="1"/>
</dbReference>
<evidence type="ECO:0000256" key="1">
    <source>
        <dbReference type="ARBA" id="ARBA00006068"/>
    </source>
</evidence>
<dbReference type="Pfam" id="PF03816">
    <property type="entry name" value="LytR_cpsA_psr"/>
    <property type="match status" value="1"/>
</dbReference>
<feature type="region of interest" description="Disordered" evidence="2">
    <location>
        <begin position="20"/>
        <end position="65"/>
    </location>
</feature>
<dbReference type="RefSeq" id="WP_207340559.1">
    <property type="nucleotide sequence ID" value="NZ_CP074405.1"/>
</dbReference>
<keyword evidence="3" id="KW-0732">Signal</keyword>
<accession>A0ABX8D6K9</accession>
<dbReference type="InterPro" id="IPR050922">
    <property type="entry name" value="LytR/CpsA/Psr_CW_biosynth"/>
</dbReference>
<protein>
    <submittedName>
        <fullName evidence="5">LCP family protein</fullName>
    </submittedName>
</protein>
<comment type="similarity">
    <text evidence="1">Belongs to the LytR/CpsA/Psr (LCP) family.</text>
</comment>